<feature type="region of interest" description="Disordered" evidence="1">
    <location>
        <begin position="78"/>
        <end position="102"/>
    </location>
</feature>
<dbReference type="EMBL" id="BAUU01000014">
    <property type="protein sequence ID" value="GAE30821.1"/>
    <property type="molecule type" value="Genomic_DNA"/>
</dbReference>
<dbReference type="STRING" id="1236971.JCM9152_2243"/>
<dbReference type="SUPFAM" id="SSF47413">
    <property type="entry name" value="lambda repressor-like DNA-binding domains"/>
    <property type="match status" value="1"/>
</dbReference>
<dbReference type="SMART" id="SM00530">
    <property type="entry name" value="HTH_XRE"/>
    <property type="match status" value="1"/>
</dbReference>
<dbReference type="InterPro" id="IPR001387">
    <property type="entry name" value="Cro/C1-type_HTH"/>
</dbReference>
<comment type="caution">
    <text evidence="4">The sequence shown here is derived from an EMBL/GenBank/DDBJ whole genome shotgun (WGS) entry which is preliminary data.</text>
</comment>
<dbReference type="CDD" id="cd00093">
    <property type="entry name" value="HTH_XRE"/>
    <property type="match status" value="1"/>
</dbReference>
<dbReference type="Pfam" id="PF13413">
    <property type="entry name" value="HTH_25"/>
    <property type="match status" value="1"/>
</dbReference>
<dbReference type="GO" id="GO:0003677">
    <property type="term" value="F:DNA binding"/>
    <property type="evidence" value="ECO:0007669"/>
    <property type="project" value="InterPro"/>
</dbReference>
<evidence type="ECO:0000313" key="4">
    <source>
        <dbReference type="EMBL" id="GAE30821.1"/>
    </source>
</evidence>
<accession>W4QFG1</accession>
<dbReference type="Proteomes" id="UP000018895">
    <property type="component" value="Unassembled WGS sequence"/>
</dbReference>
<keyword evidence="2" id="KW-1133">Transmembrane helix</keyword>
<gene>
    <name evidence="4" type="ORF">JCM9152_2243</name>
</gene>
<evidence type="ECO:0000259" key="3">
    <source>
        <dbReference type="PROSITE" id="PS50943"/>
    </source>
</evidence>
<protein>
    <submittedName>
        <fullName evidence="4">Transcriptional regulator in cluster with unspecified monosaccharide ABC transport system</fullName>
    </submittedName>
</protein>
<dbReference type="InterPro" id="IPR010982">
    <property type="entry name" value="Lambda_DNA-bd_dom_sf"/>
</dbReference>
<dbReference type="Gene3D" id="1.10.260.40">
    <property type="entry name" value="lambda repressor-like DNA-binding domains"/>
    <property type="match status" value="1"/>
</dbReference>
<feature type="compositionally biased region" description="Polar residues" evidence="1">
    <location>
        <begin position="78"/>
        <end position="97"/>
    </location>
</feature>
<keyword evidence="2" id="KW-0472">Membrane</keyword>
<dbReference type="PANTHER" id="PTHR34475">
    <property type="match status" value="1"/>
</dbReference>
<dbReference type="RefSeq" id="WP_035343829.1">
    <property type="nucleotide sequence ID" value="NZ_BAZO01000014.1"/>
</dbReference>
<feature type="region of interest" description="Disordered" evidence="1">
    <location>
        <begin position="153"/>
        <end position="182"/>
    </location>
</feature>
<sequence length="287" mass="32782">MSELGQHLKEIREQKNITLDDLQRTTKIQKRYLIAIEEGHYDRLPGQFYARAFIKTYAESIGLDPEELFDQFKSELPNPQQETVQLPSRTKRSNISARPTKRSKSQPVLTTILTIVILAIIAIAATIIIQNYLAADGAEQPDMNQNVEGDFYETEEDGDSDVSGDEEDEGNEDELVEDEPEPDPIELNFVETQGITSFYELHGALFEHVRIEMDGTSYIDIQNGLGRTLYMSDTGEDIEFDFSEEEELIFNFGRSTDVQLFIDDQPVDFQTDSVHQKIHITISDFEE</sequence>
<dbReference type="PANTHER" id="PTHR34475:SF1">
    <property type="entry name" value="CYTOSKELETON PROTEIN RODZ"/>
    <property type="match status" value="1"/>
</dbReference>
<dbReference type="AlphaFoldDB" id="W4QFG1"/>
<organism evidence="4 5">
    <name type="scientific">Halalkalibacter hemicellulosilyticusJCM 9152</name>
    <dbReference type="NCBI Taxonomy" id="1236971"/>
    <lineage>
        <taxon>Bacteria</taxon>
        <taxon>Bacillati</taxon>
        <taxon>Bacillota</taxon>
        <taxon>Bacilli</taxon>
        <taxon>Bacillales</taxon>
        <taxon>Bacillaceae</taxon>
        <taxon>Halalkalibacter</taxon>
    </lineage>
</organism>
<feature type="domain" description="HTH cro/C1-type" evidence="3">
    <location>
        <begin position="8"/>
        <end position="68"/>
    </location>
</feature>
<keyword evidence="5" id="KW-1185">Reference proteome</keyword>
<proteinExistence type="predicted"/>
<evidence type="ECO:0000256" key="2">
    <source>
        <dbReference type="SAM" id="Phobius"/>
    </source>
</evidence>
<feature type="transmembrane region" description="Helical" evidence="2">
    <location>
        <begin position="108"/>
        <end position="133"/>
    </location>
</feature>
<evidence type="ECO:0000313" key="5">
    <source>
        <dbReference type="Proteomes" id="UP000018895"/>
    </source>
</evidence>
<dbReference type="PROSITE" id="PS50943">
    <property type="entry name" value="HTH_CROC1"/>
    <property type="match status" value="1"/>
</dbReference>
<name>W4QFG1_9BACI</name>
<reference evidence="4" key="1">
    <citation type="journal article" date="2014" name="Genome Announc.">
        <title>Draft Genome Sequences of Three Alkaliphilic Bacillus Strains, Bacillus wakoensis JCM 9140T, Bacillus akibai JCM 9157T, and Bacillus hemicellulosilyticus JCM 9152T.</title>
        <authorList>
            <person name="Yuki M."/>
            <person name="Oshima K."/>
            <person name="Suda W."/>
            <person name="Oshida Y."/>
            <person name="Kitamura K."/>
            <person name="Iida T."/>
            <person name="Hattori M."/>
            <person name="Ohkuma M."/>
        </authorList>
    </citation>
    <scope>NUCLEOTIDE SEQUENCE [LARGE SCALE GENOMIC DNA]</scope>
    <source>
        <strain evidence="4">JCM 9152</strain>
    </source>
</reference>
<evidence type="ECO:0000256" key="1">
    <source>
        <dbReference type="SAM" id="MobiDB-lite"/>
    </source>
</evidence>
<dbReference type="InterPro" id="IPR050400">
    <property type="entry name" value="Bact_Cytoskel_RodZ"/>
</dbReference>
<keyword evidence="2" id="KW-0812">Transmembrane</keyword>